<protein>
    <submittedName>
        <fullName evidence="1">Uncharacterized protein</fullName>
    </submittedName>
</protein>
<dbReference type="AlphaFoldDB" id="A0A034VFZ3"/>
<reference evidence="1" key="1">
    <citation type="journal article" date="2014" name="BMC Genomics">
        <title>Characterizing the developmental transcriptome of the oriental fruit fly, Bactrocera dorsalis (Diptera: Tephritidae) through comparative genomic analysis with Drosophila melanogaster utilizing modENCODE datasets.</title>
        <authorList>
            <person name="Geib S.M."/>
            <person name="Calla B."/>
            <person name="Hall B."/>
            <person name="Hou S."/>
            <person name="Manoukis N.C."/>
        </authorList>
    </citation>
    <scope>NUCLEOTIDE SEQUENCE</scope>
    <source>
        <strain evidence="1">Punador</strain>
    </source>
</reference>
<organism evidence="1">
    <name type="scientific">Bactrocera dorsalis</name>
    <name type="common">Oriental fruit fly</name>
    <name type="synonym">Dacus dorsalis</name>
    <dbReference type="NCBI Taxonomy" id="27457"/>
    <lineage>
        <taxon>Eukaryota</taxon>
        <taxon>Metazoa</taxon>
        <taxon>Ecdysozoa</taxon>
        <taxon>Arthropoda</taxon>
        <taxon>Hexapoda</taxon>
        <taxon>Insecta</taxon>
        <taxon>Pterygota</taxon>
        <taxon>Neoptera</taxon>
        <taxon>Endopterygota</taxon>
        <taxon>Diptera</taxon>
        <taxon>Brachycera</taxon>
        <taxon>Muscomorpha</taxon>
        <taxon>Tephritoidea</taxon>
        <taxon>Tephritidae</taxon>
        <taxon>Bactrocera</taxon>
        <taxon>Bactrocera</taxon>
    </lineage>
</organism>
<accession>A0A034VFZ3</accession>
<proteinExistence type="predicted"/>
<evidence type="ECO:0000313" key="1">
    <source>
        <dbReference type="EMBL" id="JAC41429.1"/>
    </source>
</evidence>
<name>A0A034VFZ3_BACDO</name>
<sequence>MHWDTALHDASLTSHPKQIRVLFAIIISTCLPSNPQELWNKYKGCMTEDLLVLARNRASDADLLYTLQMYNDALILVEDLCLTIANKALAQLSITVPNRSVIDMLDHELQREQQYDCNECVLSYKLTLPN</sequence>
<dbReference type="EMBL" id="GAKP01017523">
    <property type="protein sequence ID" value="JAC41429.1"/>
    <property type="molecule type" value="Transcribed_RNA"/>
</dbReference>
<dbReference type="OrthoDB" id="1728974at2759"/>